<comment type="caution">
    <text evidence="2">The sequence shown here is derived from an EMBL/GenBank/DDBJ whole genome shotgun (WGS) entry which is preliminary data.</text>
</comment>
<reference evidence="2 3" key="1">
    <citation type="journal article" date="2015" name="Stand. Genomic Sci.">
        <title>Genomic Encyclopedia of Bacterial and Archaeal Type Strains, Phase III: the genomes of soil and plant-associated and newly described type strains.</title>
        <authorList>
            <person name="Whitman W.B."/>
            <person name="Woyke T."/>
            <person name="Klenk H.P."/>
            <person name="Zhou Y."/>
            <person name="Lilburn T.G."/>
            <person name="Beck B.J."/>
            <person name="De Vos P."/>
            <person name="Vandamme P."/>
            <person name="Eisen J.A."/>
            <person name="Garrity G."/>
            <person name="Hugenholtz P."/>
            <person name="Kyrpides N.C."/>
        </authorList>
    </citation>
    <scope>NUCLEOTIDE SEQUENCE [LARGE SCALE GENOMIC DNA]</scope>
    <source>
        <strain evidence="2 3">CGMCC 1.10822</strain>
    </source>
</reference>
<dbReference type="EMBL" id="VLLB01000001">
    <property type="protein sequence ID" value="TWI69525.1"/>
    <property type="molecule type" value="Genomic_DNA"/>
</dbReference>
<accession>A0A562RKE6</accession>
<protein>
    <submittedName>
        <fullName evidence="2">Phosphonate transport system substrate-binding protein</fullName>
    </submittedName>
</protein>
<evidence type="ECO:0000259" key="1">
    <source>
        <dbReference type="SMART" id="SM00062"/>
    </source>
</evidence>
<evidence type="ECO:0000313" key="3">
    <source>
        <dbReference type="Proteomes" id="UP000318431"/>
    </source>
</evidence>
<dbReference type="PANTHER" id="PTHR35841">
    <property type="entry name" value="PHOSPHONATES-BINDING PERIPLASMIC PROTEIN"/>
    <property type="match status" value="1"/>
</dbReference>
<feature type="domain" description="Solute-binding protein family 3/N-terminal" evidence="1">
    <location>
        <begin position="62"/>
        <end position="271"/>
    </location>
</feature>
<dbReference type="RefSeq" id="WP_145647278.1">
    <property type="nucleotide sequence ID" value="NZ_VLLB01000001.1"/>
</dbReference>
<gene>
    <name evidence="2" type="ORF">IP91_00594</name>
</gene>
<dbReference type="SUPFAM" id="SSF53850">
    <property type="entry name" value="Periplasmic binding protein-like II"/>
    <property type="match status" value="1"/>
</dbReference>
<evidence type="ECO:0000313" key="2">
    <source>
        <dbReference type="EMBL" id="TWI69525.1"/>
    </source>
</evidence>
<keyword evidence="3" id="KW-1185">Reference proteome</keyword>
<dbReference type="AlphaFoldDB" id="A0A562RKE6"/>
<dbReference type="OrthoDB" id="9178452at2"/>
<dbReference type="InterPro" id="IPR001638">
    <property type="entry name" value="Solute-binding_3/MltF_N"/>
</dbReference>
<dbReference type="Pfam" id="PF12974">
    <property type="entry name" value="Phosphonate-bd"/>
    <property type="match status" value="1"/>
</dbReference>
<sequence length="305" mass="32968">MYPLPRAARLRQAACPSAPPPTAAFHRVARLIRAGAVCAGLLAGAAAAAAPTYQFSPVNQYNVQVTASFWNPIMEYVSQKSGVTLRLKIGRTSADTTSFVLAQEVDFAFSNHLFSPERERMGWRVLARRDAPPVRSQLVTLADSPVKNVAQLAGGDVAFPGPEALVAYKVSYAELLRRDVPVNVVFAGNMDGAFAQLESGKARAVGANSQLAEAYAARTGRPLRVLWQSAPFNDLALMVSRRVPAAQADAVARAFLGMATDPRGRRILDEAAALIKMAPFTFVPAKEGDYDAYRDFYSRAPARLR</sequence>
<dbReference type="SMART" id="SM00062">
    <property type="entry name" value="PBPb"/>
    <property type="match status" value="1"/>
</dbReference>
<organism evidence="2 3">
    <name type="scientific">Pseudoduganella lurida</name>
    <dbReference type="NCBI Taxonomy" id="1036180"/>
    <lineage>
        <taxon>Bacteria</taxon>
        <taxon>Pseudomonadati</taxon>
        <taxon>Pseudomonadota</taxon>
        <taxon>Betaproteobacteria</taxon>
        <taxon>Burkholderiales</taxon>
        <taxon>Oxalobacteraceae</taxon>
        <taxon>Telluria group</taxon>
        <taxon>Pseudoduganella</taxon>
    </lineage>
</organism>
<dbReference type="Proteomes" id="UP000318431">
    <property type="component" value="Unassembled WGS sequence"/>
</dbReference>
<proteinExistence type="predicted"/>
<dbReference type="Gene3D" id="3.40.190.10">
    <property type="entry name" value="Periplasmic binding protein-like II"/>
    <property type="match status" value="2"/>
</dbReference>
<name>A0A562RKE6_9BURK</name>
<dbReference type="PANTHER" id="PTHR35841:SF1">
    <property type="entry name" value="PHOSPHONATES-BINDING PERIPLASMIC PROTEIN"/>
    <property type="match status" value="1"/>
</dbReference>